<reference evidence="1" key="1">
    <citation type="submission" date="2023-08" db="EMBL/GenBank/DDBJ databases">
        <authorList>
            <person name="Audoor S."/>
            <person name="Bilcke G."/>
        </authorList>
    </citation>
    <scope>NUCLEOTIDE SEQUENCE</scope>
</reference>
<accession>A0AAD2CN45</accession>
<dbReference type="AlphaFoldDB" id="A0AAD2CN45"/>
<dbReference type="EMBL" id="CAKOGP040000724">
    <property type="protein sequence ID" value="CAJ1938459.1"/>
    <property type="molecule type" value="Genomic_DNA"/>
</dbReference>
<sequence length="291" mass="32481">MALLVGTAFIVDNKQVLALLNKFIMGCSEAEMVIQALNTTTDGRAAFFALKAFYEGEGIFAHDVMAAENIIATLFYAGEKRPAMYWLKFEKILNNAYATRHHKYGRVMYTDVMKLQSLQQRIKADFLSQTKAAIEANMHAIPMTMTYDQAMRMYCSKVTIPVITAVTMEIITLSDGKVIKYHPSYNFSREHLDLMTKDQCNTMTAKRTAYRNRNKNNQDNASTNEYTRNIVALTSLIGDLTNRLTVPTEITQGTAATQISQVTTGTNGRSIIGGRLQQAQQRQNGGSGSNI</sequence>
<gene>
    <name evidence="1" type="ORF">CYCCA115_LOCUS6138</name>
</gene>
<name>A0AAD2CN45_9STRA</name>
<keyword evidence="2" id="KW-1185">Reference proteome</keyword>
<evidence type="ECO:0000313" key="1">
    <source>
        <dbReference type="EMBL" id="CAJ1938459.1"/>
    </source>
</evidence>
<comment type="caution">
    <text evidence="1">The sequence shown here is derived from an EMBL/GenBank/DDBJ whole genome shotgun (WGS) entry which is preliminary data.</text>
</comment>
<organism evidence="1 2">
    <name type="scientific">Cylindrotheca closterium</name>
    <dbReference type="NCBI Taxonomy" id="2856"/>
    <lineage>
        <taxon>Eukaryota</taxon>
        <taxon>Sar</taxon>
        <taxon>Stramenopiles</taxon>
        <taxon>Ochrophyta</taxon>
        <taxon>Bacillariophyta</taxon>
        <taxon>Bacillariophyceae</taxon>
        <taxon>Bacillariophycidae</taxon>
        <taxon>Bacillariales</taxon>
        <taxon>Bacillariaceae</taxon>
        <taxon>Cylindrotheca</taxon>
    </lineage>
</organism>
<evidence type="ECO:0000313" key="2">
    <source>
        <dbReference type="Proteomes" id="UP001295423"/>
    </source>
</evidence>
<protein>
    <submittedName>
        <fullName evidence="1">Uncharacterized protein</fullName>
    </submittedName>
</protein>
<proteinExistence type="predicted"/>
<dbReference type="Proteomes" id="UP001295423">
    <property type="component" value="Unassembled WGS sequence"/>
</dbReference>